<dbReference type="Proteomes" id="UP000576082">
    <property type="component" value="Unassembled WGS sequence"/>
</dbReference>
<reference evidence="3 4" key="1">
    <citation type="submission" date="2020-04" db="EMBL/GenBank/DDBJ databases">
        <title>Flammeovirga sp. SR4, a novel species isolated from seawater.</title>
        <authorList>
            <person name="Wang X."/>
        </authorList>
    </citation>
    <scope>NUCLEOTIDE SEQUENCE [LARGE SCALE GENOMIC DNA]</scope>
    <source>
        <strain evidence="3 4">ATCC 23126</strain>
    </source>
</reference>
<dbReference type="InterPro" id="IPR018110">
    <property type="entry name" value="Mandel_Rmase/mucon_lact_enz_CS"/>
</dbReference>
<dbReference type="AlphaFoldDB" id="A0A7X9RWA2"/>
<keyword evidence="4" id="KW-1185">Reference proteome</keyword>
<dbReference type="InterPro" id="IPR013342">
    <property type="entry name" value="Mandelate_racemase_C"/>
</dbReference>
<dbReference type="Pfam" id="PF13378">
    <property type="entry name" value="MR_MLE_C"/>
    <property type="match status" value="1"/>
</dbReference>
<accession>A0A7X9RWA2</accession>
<organism evidence="3 4">
    <name type="scientific">Flammeovirga aprica JL-4</name>
    <dbReference type="NCBI Taxonomy" id="694437"/>
    <lineage>
        <taxon>Bacteria</taxon>
        <taxon>Pseudomonadati</taxon>
        <taxon>Bacteroidota</taxon>
        <taxon>Cytophagia</taxon>
        <taxon>Cytophagales</taxon>
        <taxon>Flammeovirgaceae</taxon>
        <taxon>Flammeovirga</taxon>
    </lineage>
</organism>
<dbReference type="GO" id="GO:0009063">
    <property type="term" value="P:amino acid catabolic process"/>
    <property type="evidence" value="ECO:0007669"/>
    <property type="project" value="InterPro"/>
</dbReference>
<dbReference type="Gene3D" id="3.20.20.120">
    <property type="entry name" value="Enolase-like C-terminal domain"/>
    <property type="match status" value="1"/>
</dbReference>
<keyword evidence="1" id="KW-0479">Metal-binding</keyword>
<dbReference type="CDD" id="cd03320">
    <property type="entry name" value="OSBS"/>
    <property type="match status" value="1"/>
</dbReference>
<dbReference type="InterPro" id="IPR029065">
    <property type="entry name" value="Enolase_C-like"/>
</dbReference>
<dbReference type="InterPro" id="IPR029017">
    <property type="entry name" value="Enolase-like_N"/>
</dbReference>
<dbReference type="SUPFAM" id="SSF51604">
    <property type="entry name" value="Enolase C-terminal domain-like"/>
    <property type="match status" value="1"/>
</dbReference>
<sequence>MLRFEYTKRELRFNFPAKTSRGSIATKDCFLVKVFHKEQPEVIGWGECNILKGLSIDAFDDYEERLQSVLNLCNTSLVTLENLSEFVDLEKYPSIYFGLETALLDLQNGGNKVIYQNSFIEGTPIPINGLVWMGDKAFMKEQIDKKLQLGFDCIKIKVGALNFQDELDLLTYIRKEFSADKITLRVDANGAFKVEEALEKLKRLSEFDLHSIEQPIWAGQVEEMKALCEKTPIPIALDEELIGVKKEAQFELLKTIQPQYIILKPALVGGLEASKQWISYAEQLGIPWWMTSALEANIGLNAIAQFTANYIIDKPHGLGTGQLYHNNYPSPLTVSDGTLFYDHEKEWELD</sequence>
<evidence type="ECO:0000256" key="1">
    <source>
        <dbReference type="ARBA" id="ARBA00022723"/>
    </source>
</evidence>
<evidence type="ECO:0000313" key="4">
    <source>
        <dbReference type="Proteomes" id="UP000576082"/>
    </source>
</evidence>
<feature type="domain" description="Mandelate racemase/muconate lactonizing enzyme C-terminal" evidence="2">
    <location>
        <begin position="136"/>
        <end position="234"/>
    </location>
</feature>
<evidence type="ECO:0000259" key="2">
    <source>
        <dbReference type="SMART" id="SM00922"/>
    </source>
</evidence>
<dbReference type="Gene3D" id="3.30.390.10">
    <property type="entry name" value="Enolase-like, N-terminal domain"/>
    <property type="match status" value="1"/>
</dbReference>
<dbReference type="RefSeq" id="WP_169658060.1">
    <property type="nucleotide sequence ID" value="NZ_JABANE010000049.1"/>
</dbReference>
<dbReference type="SUPFAM" id="SSF54826">
    <property type="entry name" value="Enolase N-terminal domain-like"/>
    <property type="match status" value="1"/>
</dbReference>
<dbReference type="PROSITE" id="PS00909">
    <property type="entry name" value="MR_MLE_2"/>
    <property type="match status" value="1"/>
</dbReference>
<evidence type="ECO:0000313" key="3">
    <source>
        <dbReference type="EMBL" id="NME69804.1"/>
    </source>
</evidence>
<dbReference type="SFLD" id="SFLDG00180">
    <property type="entry name" value="muconate_cycloisomerase"/>
    <property type="match status" value="1"/>
</dbReference>
<dbReference type="PANTHER" id="PTHR48073">
    <property type="entry name" value="O-SUCCINYLBENZOATE SYNTHASE-RELATED"/>
    <property type="match status" value="1"/>
</dbReference>
<dbReference type="GO" id="GO:0046872">
    <property type="term" value="F:metal ion binding"/>
    <property type="evidence" value="ECO:0007669"/>
    <property type="project" value="UniProtKB-KW"/>
</dbReference>
<dbReference type="SFLD" id="SFLDS00001">
    <property type="entry name" value="Enolase"/>
    <property type="match status" value="1"/>
</dbReference>
<dbReference type="PANTHER" id="PTHR48073:SF2">
    <property type="entry name" value="O-SUCCINYLBENZOATE SYNTHASE"/>
    <property type="match status" value="1"/>
</dbReference>
<proteinExistence type="predicted"/>
<dbReference type="SMART" id="SM00922">
    <property type="entry name" value="MR_MLE"/>
    <property type="match status" value="1"/>
</dbReference>
<dbReference type="EMBL" id="JABANE010000049">
    <property type="protein sequence ID" value="NME69804.1"/>
    <property type="molecule type" value="Genomic_DNA"/>
</dbReference>
<comment type="caution">
    <text evidence="3">The sequence shown here is derived from an EMBL/GenBank/DDBJ whole genome shotgun (WGS) entry which is preliminary data.</text>
</comment>
<protein>
    <submittedName>
        <fullName evidence="3">O-succinylbenzoate synthase</fullName>
    </submittedName>
</protein>
<name>A0A7X9RWA2_9BACT</name>
<gene>
    <name evidence="3" type="ORF">HHU12_17645</name>
</gene>
<dbReference type="GO" id="GO:0016854">
    <property type="term" value="F:racemase and epimerase activity"/>
    <property type="evidence" value="ECO:0007669"/>
    <property type="project" value="UniProtKB-ARBA"/>
</dbReference>
<dbReference type="SFLD" id="SFLDF00009">
    <property type="entry name" value="o-succinylbenzoate_synthase"/>
    <property type="match status" value="1"/>
</dbReference>
<dbReference type="InterPro" id="IPR036849">
    <property type="entry name" value="Enolase-like_C_sf"/>
</dbReference>